<reference evidence="2" key="1">
    <citation type="submission" date="2016-10" db="EMBL/GenBank/DDBJ databases">
        <authorList>
            <person name="Varghese N."/>
            <person name="Submissions S."/>
        </authorList>
    </citation>
    <scope>NUCLEOTIDE SEQUENCE [LARGE SCALE GENOMIC DNA]</scope>
    <source>
        <strain evidence="2">CGMCC 1.3704</strain>
    </source>
</reference>
<evidence type="ECO:0008006" key="3">
    <source>
        <dbReference type="Google" id="ProtNLM"/>
    </source>
</evidence>
<evidence type="ECO:0000313" key="2">
    <source>
        <dbReference type="Proteomes" id="UP000183557"/>
    </source>
</evidence>
<dbReference type="Proteomes" id="UP000183557">
    <property type="component" value="Unassembled WGS sequence"/>
</dbReference>
<accession>A0A1I3W7N5</accession>
<keyword evidence="2" id="KW-1185">Reference proteome</keyword>
<dbReference type="RefSeq" id="WP_075036836.1">
    <property type="nucleotide sequence ID" value="NZ_FOSB01000006.1"/>
</dbReference>
<name>A0A1I3W7N5_HALDA</name>
<dbReference type="OrthoDB" id="2968209at2"/>
<proteinExistence type="predicted"/>
<gene>
    <name evidence="1" type="ORF">SAMN04487936_106233</name>
</gene>
<sequence length="191" mass="22094">MQLTSNYYKLQRESIHPYQSRQFGIINKEDERVATFEEEPSTSSDLGNQFLNLINLHPICSFKMKLLTPNQEVLARLIKKKGWYNSILVQTKDENITLHFKGSISQNIFATDENGTTLFHCTGKNMASDFSIESEQGKFATIHKRSIAAPTTKEAWLSEDLYHIRANEWTKTEVLAILSTTVMIDLYYHRR</sequence>
<dbReference type="AlphaFoldDB" id="A0A1I3W7N5"/>
<dbReference type="EMBL" id="FOSB01000006">
    <property type="protein sequence ID" value="SFK03430.1"/>
    <property type="molecule type" value="Genomic_DNA"/>
</dbReference>
<evidence type="ECO:0000313" key="1">
    <source>
        <dbReference type="EMBL" id="SFK03430.1"/>
    </source>
</evidence>
<organism evidence="1 2">
    <name type="scientific">Halobacillus dabanensis</name>
    <dbReference type="NCBI Taxonomy" id="240302"/>
    <lineage>
        <taxon>Bacteria</taxon>
        <taxon>Bacillati</taxon>
        <taxon>Bacillota</taxon>
        <taxon>Bacilli</taxon>
        <taxon>Bacillales</taxon>
        <taxon>Bacillaceae</taxon>
        <taxon>Halobacillus</taxon>
    </lineage>
</organism>
<protein>
    <recommendedName>
        <fullName evidence="3">Tubby C 2</fullName>
    </recommendedName>
</protein>